<dbReference type="SUPFAM" id="SSF58104">
    <property type="entry name" value="Methyl-accepting chemotaxis protein (MCP) signaling domain"/>
    <property type="match status" value="1"/>
</dbReference>
<dbReference type="PANTHER" id="PTHR43531:SF11">
    <property type="entry name" value="METHYL-ACCEPTING CHEMOTAXIS PROTEIN 3"/>
    <property type="match status" value="1"/>
</dbReference>
<keyword evidence="1" id="KW-0145">Chemotaxis</keyword>
<evidence type="ECO:0000313" key="4">
    <source>
        <dbReference type="Proteomes" id="UP000095247"/>
    </source>
</evidence>
<organism evidence="3 4">
    <name type="scientific">Brachyspira hampsonii</name>
    <dbReference type="NCBI Taxonomy" id="1287055"/>
    <lineage>
        <taxon>Bacteria</taxon>
        <taxon>Pseudomonadati</taxon>
        <taxon>Spirochaetota</taxon>
        <taxon>Spirochaetia</taxon>
        <taxon>Brachyspirales</taxon>
        <taxon>Brachyspiraceae</taxon>
        <taxon>Brachyspira</taxon>
    </lineage>
</organism>
<dbReference type="EMBL" id="MDCO01000005">
    <property type="protein sequence ID" value="OEJ15535.1"/>
    <property type="molecule type" value="Genomic_DNA"/>
</dbReference>
<dbReference type="GO" id="GO:0006935">
    <property type="term" value="P:chemotaxis"/>
    <property type="evidence" value="ECO:0007669"/>
    <property type="project" value="UniProtKB-KW"/>
</dbReference>
<dbReference type="Proteomes" id="UP000095247">
    <property type="component" value="Unassembled WGS sequence"/>
</dbReference>
<gene>
    <name evidence="3" type="ORF">BFL38_12375</name>
</gene>
<name>A0A1E5NH95_9SPIR</name>
<evidence type="ECO:0000256" key="2">
    <source>
        <dbReference type="ARBA" id="ARBA00029447"/>
    </source>
</evidence>
<proteinExistence type="inferred from homology"/>
<reference evidence="3 4" key="1">
    <citation type="submission" date="2016-08" db="EMBL/GenBank/DDBJ databases">
        <title>Characterization and recognition of Brachyspira hampsonii sp. nov., a novel intestinal spirochete that is pathogenic to pigs.</title>
        <authorList>
            <person name="Mirajkar N."/>
            <person name="La T."/>
            <person name="Phillips N."/>
            <person name="Hampson D."/>
            <person name="Gebhart C."/>
        </authorList>
    </citation>
    <scope>NUCLEOTIDE SEQUENCE [LARGE SCALE GENOMIC DNA]</scope>
    <source>
        <strain evidence="3 4">P280/1</strain>
    </source>
</reference>
<protein>
    <submittedName>
        <fullName evidence="3">Uncharacterized protein</fullName>
    </submittedName>
</protein>
<dbReference type="InterPro" id="IPR051310">
    <property type="entry name" value="MCP_chemotaxis"/>
</dbReference>
<evidence type="ECO:0000313" key="3">
    <source>
        <dbReference type="EMBL" id="OEJ15535.1"/>
    </source>
</evidence>
<dbReference type="PANTHER" id="PTHR43531">
    <property type="entry name" value="PROTEIN ICFG"/>
    <property type="match status" value="1"/>
</dbReference>
<dbReference type="Gene3D" id="1.10.287.950">
    <property type="entry name" value="Methyl-accepting chemotaxis protein"/>
    <property type="match status" value="1"/>
</dbReference>
<evidence type="ECO:0000256" key="1">
    <source>
        <dbReference type="ARBA" id="ARBA00022500"/>
    </source>
</evidence>
<comment type="caution">
    <text evidence="3">The sequence shown here is derived from an EMBL/GenBank/DDBJ whole genome shotgun (WGS) entry which is preliminary data.</text>
</comment>
<comment type="similarity">
    <text evidence="2">Belongs to the methyl-accepting chemotaxis (MCP) protein family.</text>
</comment>
<sequence>MEEMASTIKSSAQNSVDGNEVMIASRNAVVEGGSVIADTTKMIEDVYESSAKIKDITKVIDGIAFQTTFCLSCDSESFSFSFIAHIKKLLDDCPPVASGGSTVCVISSAFEVNATVSFPSALISTFGLSLSKDF</sequence>
<dbReference type="AlphaFoldDB" id="A0A1E5NH95"/>
<accession>A0A1E5NH95</accession>